<gene>
    <name evidence="1" type="ORF">Vadar_007238</name>
</gene>
<accession>A0ACB7X8B6</accession>
<reference evidence="1 2" key="1">
    <citation type="journal article" date="2021" name="Hortic Res">
        <title>High-quality reference genome and annotation aids understanding of berry development for evergreen blueberry (Vaccinium darrowii).</title>
        <authorList>
            <person name="Yu J."/>
            <person name="Hulse-Kemp A.M."/>
            <person name="Babiker E."/>
            <person name="Staton M."/>
        </authorList>
    </citation>
    <scope>NUCLEOTIDE SEQUENCE [LARGE SCALE GENOMIC DNA]</scope>
    <source>
        <strain evidence="2">cv. NJ 8807/NJ 8810</strain>
        <tissue evidence="1">Young leaf</tissue>
    </source>
</reference>
<evidence type="ECO:0000313" key="1">
    <source>
        <dbReference type="EMBL" id="KAH7836905.1"/>
    </source>
</evidence>
<evidence type="ECO:0000313" key="2">
    <source>
        <dbReference type="Proteomes" id="UP000828048"/>
    </source>
</evidence>
<proteinExistence type="predicted"/>
<sequence>MASRSTWISCYGVPVNAWNSQTFVSIGSLWGKVVKLDELTDQSIAFDKGRIFIVTNFLDCINEVIHIKVNGVVFPVKVIEDPLVETTWEKRVYTSIKVKNGYGKDKGDAAVEVESDDESLELNAANDLAHSQVPDTPIGSIVEKSAPTMDKGVHLCLKEVDPANFVSPLEQDSVGSRYVDSLSTYDSLVGESREAIDSFEDIAVESQLDLFRNNNCLVAGGVGMDSVEGFKQEGHHLPISLDSVEVAKALWESHKSIGLGYDGNEEDVIRRIALMEDDP</sequence>
<dbReference type="EMBL" id="CM037156">
    <property type="protein sequence ID" value="KAH7836905.1"/>
    <property type="molecule type" value="Genomic_DNA"/>
</dbReference>
<comment type="caution">
    <text evidence="1">The sequence shown here is derived from an EMBL/GenBank/DDBJ whole genome shotgun (WGS) entry which is preliminary data.</text>
</comment>
<keyword evidence="2" id="KW-1185">Reference proteome</keyword>
<protein>
    <submittedName>
        <fullName evidence="1">Uncharacterized protein</fullName>
    </submittedName>
</protein>
<organism evidence="1 2">
    <name type="scientific">Vaccinium darrowii</name>
    <dbReference type="NCBI Taxonomy" id="229202"/>
    <lineage>
        <taxon>Eukaryota</taxon>
        <taxon>Viridiplantae</taxon>
        <taxon>Streptophyta</taxon>
        <taxon>Embryophyta</taxon>
        <taxon>Tracheophyta</taxon>
        <taxon>Spermatophyta</taxon>
        <taxon>Magnoliopsida</taxon>
        <taxon>eudicotyledons</taxon>
        <taxon>Gunneridae</taxon>
        <taxon>Pentapetalae</taxon>
        <taxon>asterids</taxon>
        <taxon>Ericales</taxon>
        <taxon>Ericaceae</taxon>
        <taxon>Vaccinioideae</taxon>
        <taxon>Vaccinieae</taxon>
        <taxon>Vaccinium</taxon>
    </lineage>
</organism>
<name>A0ACB7X8B6_9ERIC</name>
<dbReference type="Proteomes" id="UP000828048">
    <property type="component" value="Chromosome 6"/>
</dbReference>